<dbReference type="Proteomes" id="UP001299220">
    <property type="component" value="Unassembled WGS sequence"/>
</dbReference>
<proteinExistence type="predicted"/>
<organism evidence="4 5">
    <name type="scientific">Anaeromassilibacillus senegalensis</name>
    <dbReference type="NCBI Taxonomy" id="1673717"/>
    <lineage>
        <taxon>Bacteria</taxon>
        <taxon>Bacillati</taxon>
        <taxon>Bacillota</taxon>
        <taxon>Clostridia</taxon>
        <taxon>Eubacteriales</taxon>
        <taxon>Acutalibacteraceae</taxon>
        <taxon>Anaeromassilibacillus</taxon>
    </lineage>
</organism>
<dbReference type="PANTHER" id="PTHR30204">
    <property type="entry name" value="REDOX-CYCLING DRUG-SENSING TRANSCRIPTIONAL ACTIVATOR SOXR"/>
    <property type="match status" value="1"/>
</dbReference>
<keyword evidence="5" id="KW-1185">Reference proteome</keyword>
<evidence type="ECO:0000259" key="3">
    <source>
        <dbReference type="PROSITE" id="PS50937"/>
    </source>
</evidence>
<dbReference type="SMART" id="SM00422">
    <property type="entry name" value="HTH_MERR"/>
    <property type="match status" value="1"/>
</dbReference>
<dbReference type="InterPro" id="IPR009061">
    <property type="entry name" value="DNA-bd_dom_put_sf"/>
</dbReference>
<protein>
    <submittedName>
        <fullName evidence="4">MerR family transcriptional regulator</fullName>
    </submittedName>
</protein>
<gene>
    <name evidence="4" type="ORF">JQM67_08195</name>
</gene>
<feature type="coiled-coil region" evidence="2">
    <location>
        <begin position="81"/>
        <end position="108"/>
    </location>
</feature>
<name>A0ABS9CN43_9FIRM</name>
<dbReference type="InterPro" id="IPR000551">
    <property type="entry name" value="MerR-type_HTH_dom"/>
</dbReference>
<evidence type="ECO:0000313" key="5">
    <source>
        <dbReference type="Proteomes" id="UP001299220"/>
    </source>
</evidence>
<dbReference type="InterPro" id="IPR047057">
    <property type="entry name" value="MerR_fam"/>
</dbReference>
<evidence type="ECO:0000313" key="4">
    <source>
        <dbReference type="EMBL" id="MCF2652581.1"/>
    </source>
</evidence>
<dbReference type="PANTHER" id="PTHR30204:SF97">
    <property type="entry name" value="MERR FAMILY REGULATORY PROTEIN"/>
    <property type="match status" value="1"/>
</dbReference>
<evidence type="ECO:0000256" key="2">
    <source>
        <dbReference type="SAM" id="Coils"/>
    </source>
</evidence>
<dbReference type="Gene3D" id="1.10.1660.10">
    <property type="match status" value="1"/>
</dbReference>
<dbReference type="EMBL" id="JAFBIT010000002">
    <property type="protein sequence ID" value="MCF2652581.1"/>
    <property type="molecule type" value="Genomic_DNA"/>
</dbReference>
<keyword evidence="1" id="KW-0238">DNA-binding</keyword>
<dbReference type="RefSeq" id="WP_235323615.1">
    <property type="nucleotide sequence ID" value="NZ_JAFBIT010000002.1"/>
</dbReference>
<comment type="caution">
    <text evidence="4">The sequence shown here is derived from an EMBL/GenBank/DDBJ whole genome shotgun (WGS) entry which is preliminary data.</text>
</comment>
<evidence type="ECO:0000256" key="1">
    <source>
        <dbReference type="ARBA" id="ARBA00023125"/>
    </source>
</evidence>
<dbReference type="SUPFAM" id="SSF46955">
    <property type="entry name" value="Putative DNA-binding domain"/>
    <property type="match status" value="1"/>
</dbReference>
<accession>A0ABS9CN43</accession>
<keyword evidence="2" id="KW-0175">Coiled coil</keyword>
<dbReference type="PROSITE" id="PS50937">
    <property type="entry name" value="HTH_MERR_2"/>
    <property type="match status" value="1"/>
</dbReference>
<dbReference type="CDD" id="cd01106">
    <property type="entry name" value="HTH_TipAL-Mta"/>
    <property type="match status" value="1"/>
</dbReference>
<dbReference type="Pfam" id="PF13411">
    <property type="entry name" value="MerR_1"/>
    <property type="match status" value="1"/>
</dbReference>
<reference evidence="4 5" key="1">
    <citation type="submission" date="2020-12" db="EMBL/GenBank/DDBJ databases">
        <title>Whole genome sequences of gut porcine anaerobes.</title>
        <authorList>
            <person name="Kubasova T."/>
            <person name="Jahodarova E."/>
            <person name="Rychlik I."/>
        </authorList>
    </citation>
    <scope>NUCLEOTIDE SEQUENCE [LARGE SCALE GENOMIC DNA]</scope>
    <source>
        <strain evidence="4 5">An867</strain>
    </source>
</reference>
<feature type="domain" description="HTH merR-type" evidence="3">
    <location>
        <begin position="5"/>
        <end position="74"/>
    </location>
</feature>
<sequence>MNFQTMNISAFAKLCGVTPRTLKHYEDCGLLRPAAVGENGYREYTLSQVDRVSAILLLRDHGFSLAEIRELLSHGDLPSLKRQLELQKEILREKKARLEQQERYLECTHEHLSKAMLYGEEPFEEEMEPRRVQTVLYDEPPELVIVSYACDGFQSGALFDPRDLRLRGTYQTDAAGDLLLSGRRLCVYSRAMPPDWKTAMRSLLDAFAERTTAKPDFVYSETVIDEFSLGDGLMFYYLFLPE</sequence>